<dbReference type="OrthoDB" id="2793621at2759"/>
<feature type="compositionally biased region" description="Polar residues" evidence="1">
    <location>
        <begin position="118"/>
        <end position="138"/>
    </location>
</feature>
<feature type="region of interest" description="Disordered" evidence="1">
    <location>
        <begin position="286"/>
        <end position="321"/>
    </location>
</feature>
<evidence type="ECO:0000313" key="3">
    <source>
        <dbReference type="Proteomes" id="UP000053558"/>
    </source>
</evidence>
<sequence length="321" mass="36718">MRTYINPFRYCASPSHEKLNSPLLTNTFTHFASPSFFFCITTAHPDTPSMPVISCANYIFDKCNPRDKFARTHVPLFASLLEDFNERCSEKSFLDEDPALSGWPPRPPTPEGWRSSKHQSTTSVRTRSSCDQPRTAHSTRTTTTMDVLQRPLRNVELDPDSLDFLNLQPPPSAVPSVGCLTTTDTVDTSRSYHPIQPQYRERHAVYYDRHEKAQDDDLFHDWDEDYSAIGGKIKPSELQTRSALTSSISLFCKPVDAIYADMESRMLYHNPKESVHFFPIPVQRTERERRSSESSRTVISRSSSRSTLRRITGRDRSKSDS</sequence>
<organism evidence="2 3">
    <name type="scientific">Coniophora puteana (strain RWD-64-598)</name>
    <name type="common">Brown rot fungus</name>
    <dbReference type="NCBI Taxonomy" id="741705"/>
    <lineage>
        <taxon>Eukaryota</taxon>
        <taxon>Fungi</taxon>
        <taxon>Dikarya</taxon>
        <taxon>Basidiomycota</taxon>
        <taxon>Agaricomycotina</taxon>
        <taxon>Agaricomycetes</taxon>
        <taxon>Agaricomycetidae</taxon>
        <taxon>Boletales</taxon>
        <taxon>Coniophorineae</taxon>
        <taxon>Coniophoraceae</taxon>
        <taxon>Coniophora</taxon>
    </lineage>
</organism>
<dbReference type="RefSeq" id="XP_007769363.1">
    <property type="nucleotide sequence ID" value="XM_007771173.1"/>
</dbReference>
<name>A0A5M3MMY9_CONPW</name>
<dbReference type="OMA" id="PRDKFAR"/>
<gene>
    <name evidence="2" type="ORF">CONPUDRAFT_137629</name>
</gene>
<feature type="compositionally biased region" description="Basic and acidic residues" evidence="1">
    <location>
        <begin position="312"/>
        <end position="321"/>
    </location>
</feature>
<protein>
    <submittedName>
        <fullName evidence="2">Uncharacterized protein</fullName>
    </submittedName>
</protein>
<accession>A0A5M3MMY9</accession>
<feature type="region of interest" description="Disordered" evidence="1">
    <location>
        <begin position="96"/>
        <end position="143"/>
    </location>
</feature>
<evidence type="ECO:0000256" key="1">
    <source>
        <dbReference type="SAM" id="MobiDB-lite"/>
    </source>
</evidence>
<dbReference type="GeneID" id="19201056"/>
<dbReference type="Proteomes" id="UP000053558">
    <property type="component" value="Unassembled WGS sequence"/>
</dbReference>
<proteinExistence type="predicted"/>
<dbReference type="EMBL" id="JH711579">
    <property type="protein sequence ID" value="EIW80407.1"/>
    <property type="molecule type" value="Genomic_DNA"/>
</dbReference>
<comment type="caution">
    <text evidence="2">The sequence shown here is derived from an EMBL/GenBank/DDBJ whole genome shotgun (WGS) entry which is preliminary data.</text>
</comment>
<keyword evidence="3" id="KW-1185">Reference proteome</keyword>
<dbReference type="AlphaFoldDB" id="A0A5M3MMY9"/>
<feature type="compositionally biased region" description="Low complexity" evidence="1">
    <location>
        <begin position="294"/>
        <end position="310"/>
    </location>
</feature>
<reference evidence="3" key="1">
    <citation type="journal article" date="2012" name="Science">
        <title>The Paleozoic origin of enzymatic lignin decomposition reconstructed from 31 fungal genomes.</title>
        <authorList>
            <person name="Floudas D."/>
            <person name="Binder M."/>
            <person name="Riley R."/>
            <person name="Barry K."/>
            <person name="Blanchette R.A."/>
            <person name="Henrissat B."/>
            <person name="Martinez A.T."/>
            <person name="Otillar R."/>
            <person name="Spatafora J.W."/>
            <person name="Yadav J.S."/>
            <person name="Aerts A."/>
            <person name="Benoit I."/>
            <person name="Boyd A."/>
            <person name="Carlson A."/>
            <person name="Copeland A."/>
            <person name="Coutinho P.M."/>
            <person name="de Vries R.P."/>
            <person name="Ferreira P."/>
            <person name="Findley K."/>
            <person name="Foster B."/>
            <person name="Gaskell J."/>
            <person name="Glotzer D."/>
            <person name="Gorecki P."/>
            <person name="Heitman J."/>
            <person name="Hesse C."/>
            <person name="Hori C."/>
            <person name="Igarashi K."/>
            <person name="Jurgens J.A."/>
            <person name="Kallen N."/>
            <person name="Kersten P."/>
            <person name="Kohler A."/>
            <person name="Kuees U."/>
            <person name="Kumar T.K.A."/>
            <person name="Kuo A."/>
            <person name="LaButti K."/>
            <person name="Larrondo L.F."/>
            <person name="Lindquist E."/>
            <person name="Ling A."/>
            <person name="Lombard V."/>
            <person name="Lucas S."/>
            <person name="Lundell T."/>
            <person name="Martin R."/>
            <person name="McLaughlin D.J."/>
            <person name="Morgenstern I."/>
            <person name="Morin E."/>
            <person name="Murat C."/>
            <person name="Nagy L.G."/>
            <person name="Nolan M."/>
            <person name="Ohm R.A."/>
            <person name="Patyshakuliyeva A."/>
            <person name="Rokas A."/>
            <person name="Ruiz-Duenas F.J."/>
            <person name="Sabat G."/>
            <person name="Salamov A."/>
            <person name="Samejima M."/>
            <person name="Schmutz J."/>
            <person name="Slot J.C."/>
            <person name="St John F."/>
            <person name="Stenlid J."/>
            <person name="Sun H."/>
            <person name="Sun S."/>
            <person name="Syed K."/>
            <person name="Tsang A."/>
            <person name="Wiebenga A."/>
            <person name="Young D."/>
            <person name="Pisabarro A."/>
            <person name="Eastwood D.C."/>
            <person name="Martin F."/>
            <person name="Cullen D."/>
            <person name="Grigoriev I.V."/>
            <person name="Hibbett D.S."/>
        </authorList>
    </citation>
    <scope>NUCLEOTIDE SEQUENCE [LARGE SCALE GENOMIC DNA]</scope>
    <source>
        <strain evidence="3">RWD-64-598 SS2</strain>
    </source>
</reference>
<evidence type="ECO:0000313" key="2">
    <source>
        <dbReference type="EMBL" id="EIW80407.1"/>
    </source>
</evidence>
<dbReference type="KEGG" id="cput:CONPUDRAFT_137629"/>